<evidence type="ECO:0008006" key="3">
    <source>
        <dbReference type="Google" id="ProtNLM"/>
    </source>
</evidence>
<proteinExistence type="predicted"/>
<dbReference type="Proteomes" id="UP000037511">
    <property type="component" value="Unassembled WGS sequence"/>
</dbReference>
<protein>
    <recommendedName>
        <fullName evidence="3">XRE family transcriptional regulator</fullName>
    </recommendedName>
</protein>
<comment type="caution">
    <text evidence="1">The sequence shown here is derived from an EMBL/GenBank/DDBJ whole genome shotgun (WGS) entry which is preliminary data.</text>
</comment>
<dbReference type="EMBL" id="LGVG01000008">
    <property type="protein sequence ID" value="KNE28157.1"/>
    <property type="molecule type" value="Genomic_DNA"/>
</dbReference>
<reference evidence="1 2" key="1">
    <citation type="submission" date="2015-07" db="EMBL/GenBank/DDBJ databases">
        <title>Draft genome of Achromobacter spanius.</title>
        <authorList>
            <person name="Wang X."/>
        </authorList>
    </citation>
    <scope>NUCLEOTIDE SEQUENCE [LARGE SCALE GENOMIC DNA]</scope>
    <source>
        <strain evidence="1 2">CGMCC9173</strain>
    </source>
</reference>
<evidence type="ECO:0000313" key="2">
    <source>
        <dbReference type="Proteomes" id="UP000037511"/>
    </source>
</evidence>
<evidence type="ECO:0000313" key="1">
    <source>
        <dbReference type="EMBL" id="KNE28157.1"/>
    </source>
</evidence>
<dbReference type="AlphaFoldDB" id="A0AAW3I8D1"/>
<sequence>MTAVMDFDWSELVFDLKRAGLDHHAISRALGGRITEGMIRQYMGGTSAPTHWRGELLISLWVRKTGKCREDAPRQPIAMRHTVARPMPAAPANEGDLYA</sequence>
<accession>A0AAW3I8D1</accession>
<name>A0AAW3I8D1_9BURK</name>
<gene>
    <name evidence="1" type="ORF">AFM18_08290</name>
</gene>
<organism evidence="1 2">
    <name type="scientific">Achromobacter spanius</name>
    <dbReference type="NCBI Taxonomy" id="217203"/>
    <lineage>
        <taxon>Bacteria</taxon>
        <taxon>Pseudomonadati</taxon>
        <taxon>Pseudomonadota</taxon>
        <taxon>Betaproteobacteria</taxon>
        <taxon>Burkholderiales</taxon>
        <taxon>Alcaligenaceae</taxon>
        <taxon>Achromobacter</taxon>
    </lineage>
</organism>
<dbReference type="RefSeq" id="WP_050446320.1">
    <property type="nucleotide sequence ID" value="NZ_LGVG01000008.1"/>
</dbReference>